<comment type="caution">
    <text evidence="7">The sequence shown here is derived from an EMBL/GenBank/DDBJ whole genome shotgun (WGS) entry which is preliminary data.</text>
</comment>
<evidence type="ECO:0000256" key="2">
    <source>
        <dbReference type="ARBA" id="ARBA00022475"/>
    </source>
</evidence>
<comment type="subcellular location">
    <subcellularLocation>
        <location evidence="1">Membrane</location>
        <topology evidence="1">Multi-pass membrane protein</topology>
    </subcellularLocation>
</comment>
<evidence type="ECO:0000313" key="8">
    <source>
        <dbReference type="Proteomes" id="UP000032309"/>
    </source>
</evidence>
<dbReference type="Gene3D" id="1.10.357.140">
    <property type="entry name" value="UbiA prenyltransferase"/>
    <property type="match status" value="1"/>
</dbReference>
<dbReference type="InterPro" id="IPR044878">
    <property type="entry name" value="UbiA_sf"/>
</dbReference>
<evidence type="ECO:0000256" key="4">
    <source>
        <dbReference type="ARBA" id="ARBA00022989"/>
    </source>
</evidence>
<reference evidence="8" key="1">
    <citation type="journal article" date="2015" name="Genome Announc.">
        <title>Draft Genome Sequence of an Anaerobic Ammonium-Oxidizing Bacterium, "Candidatus Brocadia sinica".</title>
        <authorList>
            <person name="Oshiki M."/>
            <person name="Shinyako-Hata K."/>
            <person name="Satoh H."/>
            <person name="Okabe S."/>
        </authorList>
    </citation>
    <scope>NUCLEOTIDE SEQUENCE [LARGE SCALE GENOMIC DNA]</scope>
    <source>
        <strain evidence="8">JPN1</strain>
    </source>
</reference>
<feature type="transmembrane region" description="Helical" evidence="6">
    <location>
        <begin position="161"/>
        <end position="179"/>
    </location>
</feature>
<proteinExistence type="predicted"/>
<sequence length="246" mass="27523">MATLLNGASNALNQIYDLEIDKINKPHRYLPSGKITIREAWIIASALFIISLILAGLVNWQCFMMAAIATVMTYFYSAPPLRTKRLGIVANITIAIPRGVLLKVCGWSTIKTIYKYEPWLIGLIFGLFLLGATSTKDFSDIRGDRANGCVTLPIRYGVRQAAWMIAGFFIFPFLLMPWGVNHGILTGNPHILRMAGFSLSAWGLYVAALLVRKSGELTTSENHIAWRHMYWMMMITQGIFAVAYLV</sequence>
<feature type="transmembrane region" description="Helical" evidence="6">
    <location>
        <begin position="116"/>
        <end position="135"/>
    </location>
</feature>
<keyword evidence="4 6" id="KW-1133">Transmembrane helix</keyword>
<dbReference type="InterPro" id="IPR000537">
    <property type="entry name" value="UbiA_prenyltransferase"/>
</dbReference>
<dbReference type="Pfam" id="PF01040">
    <property type="entry name" value="UbiA"/>
    <property type="match status" value="1"/>
</dbReference>
<accession>A0ABQ0JTM9</accession>
<name>A0ABQ0JTM9_9BACT</name>
<dbReference type="Proteomes" id="UP000032309">
    <property type="component" value="Unassembled WGS sequence"/>
</dbReference>
<evidence type="ECO:0000313" key="7">
    <source>
        <dbReference type="EMBL" id="GAN32056.1"/>
    </source>
</evidence>
<evidence type="ECO:0000256" key="5">
    <source>
        <dbReference type="ARBA" id="ARBA00023136"/>
    </source>
</evidence>
<evidence type="ECO:0000256" key="6">
    <source>
        <dbReference type="SAM" id="Phobius"/>
    </source>
</evidence>
<evidence type="ECO:0000256" key="3">
    <source>
        <dbReference type="ARBA" id="ARBA00022692"/>
    </source>
</evidence>
<dbReference type="PANTHER" id="PTHR42723:SF1">
    <property type="entry name" value="CHLOROPHYLL SYNTHASE, CHLOROPLASTIC"/>
    <property type="match status" value="1"/>
</dbReference>
<feature type="transmembrane region" description="Helical" evidence="6">
    <location>
        <begin position="40"/>
        <end position="57"/>
    </location>
</feature>
<gene>
    <name evidence="7" type="ORF">BROSI_A0560</name>
</gene>
<protein>
    <submittedName>
        <fullName evidence="7">4-hydroxybenzoate polyprenyltransferase and related prenyltransferases</fullName>
    </submittedName>
</protein>
<dbReference type="InterPro" id="IPR050475">
    <property type="entry name" value="Prenyltransferase_related"/>
</dbReference>
<keyword evidence="5 6" id="KW-0472">Membrane</keyword>
<evidence type="ECO:0000256" key="1">
    <source>
        <dbReference type="ARBA" id="ARBA00004141"/>
    </source>
</evidence>
<feature type="transmembrane region" description="Helical" evidence="6">
    <location>
        <begin position="224"/>
        <end position="245"/>
    </location>
</feature>
<feature type="transmembrane region" description="Helical" evidence="6">
    <location>
        <begin position="191"/>
        <end position="212"/>
    </location>
</feature>
<dbReference type="Gene3D" id="1.20.120.1780">
    <property type="entry name" value="UbiA prenyltransferase"/>
    <property type="match status" value="1"/>
</dbReference>
<keyword evidence="8" id="KW-1185">Reference proteome</keyword>
<dbReference type="EMBL" id="BAFN01000001">
    <property type="protein sequence ID" value="GAN32056.1"/>
    <property type="molecule type" value="Genomic_DNA"/>
</dbReference>
<keyword evidence="2" id="KW-1003">Cell membrane</keyword>
<organism evidence="7 8">
    <name type="scientific">Candidatus Brocadia sinica JPN1</name>
    <dbReference type="NCBI Taxonomy" id="1197129"/>
    <lineage>
        <taxon>Bacteria</taxon>
        <taxon>Pseudomonadati</taxon>
        <taxon>Planctomycetota</taxon>
        <taxon>Candidatus Brocadiia</taxon>
        <taxon>Candidatus Brocadiales</taxon>
        <taxon>Candidatus Brocadiaceae</taxon>
        <taxon>Candidatus Brocadia</taxon>
    </lineage>
</organism>
<dbReference type="PANTHER" id="PTHR42723">
    <property type="entry name" value="CHLOROPHYLL SYNTHASE"/>
    <property type="match status" value="1"/>
</dbReference>
<keyword evidence="3 6" id="KW-0812">Transmembrane</keyword>